<sequence>MDGFHSNHVFKLNRANTFLPLCTFSFFINFQFLLQFDYLKFSIFHEATDVETGHIERVLAHSTVRGTTIMPGIASFVSICQSTTISNAAFASNIEVLII</sequence>
<dbReference type="Proteomes" id="UP000828941">
    <property type="component" value="Chromosome 7"/>
</dbReference>
<gene>
    <name evidence="1" type="ORF">L6164_018851</name>
</gene>
<evidence type="ECO:0000313" key="2">
    <source>
        <dbReference type="Proteomes" id="UP000828941"/>
    </source>
</evidence>
<keyword evidence="2" id="KW-1185">Reference proteome</keyword>
<comment type="caution">
    <text evidence="1">The sequence shown here is derived from an EMBL/GenBank/DDBJ whole genome shotgun (WGS) entry which is preliminary data.</text>
</comment>
<dbReference type="EMBL" id="CM039432">
    <property type="protein sequence ID" value="KAI4334120.1"/>
    <property type="molecule type" value="Genomic_DNA"/>
</dbReference>
<evidence type="ECO:0000313" key="1">
    <source>
        <dbReference type="EMBL" id="KAI4334120.1"/>
    </source>
</evidence>
<name>A0ACB9NCG3_BAUVA</name>
<accession>A0ACB9NCG3</accession>
<organism evidence="1 2">
    <name type="scientific">Bauhinia variegata</name>
    <name type="common">Purple orchid tree</name>
    <name type="synonym">Phanera variegata</name>
    <dbReference type="NCBI Taxonomy" id="167791"/>
    <lineage>
        <taxon>Eukaryota</taxon>
        <taxon>Viridiplantae</taxon>
        <taxon>Streptophyta</taxon>
        <taxon>Embryophyta</taxon>
        <taxon>Tracheophyta</taxon>
        <taxon>Spermatophyta</taxon>
        <taxon>Magnoliopsida</taxon>
        <taxon>eudicotyledons</taxon>
        <taxon>Gunneridae</taxon>
        <taxon>Pentapetalae</taxon>
        <taxon>rosids</taxon>
        <taxon>fabids</taxon>
        <taxon>Fabales</taxon>
        <taxon>Fabaceae</taxon>
        <taxon>Cercidoideae</taxon>
        <taxon>Cercideae</taxon>
        <taxon>Bauhiniinae</taxon>
        <taxon>Bauhinia</taxon>
    </lineage>
</organism>
<reference evidence="1 2" key="1">
    <citation type="journal article" date="2022" name="DNA Res.">
        <title>Chromosomal-level genome assembly of the orchid tree Bauhinia variegata (Leguminosae; Cercidoideae) supports the allotetraploid origin hypothesis of Bauhinia.</title>
        <authorList>
            <person name="Zhong Y."/>
            <person name="Chen Y."/>
            <person name="Zheng D."/>
            <person name="Pang J."/>
            <person name="Liu Y."/>
            <person name="Luo S."/>
            <person name="Meng S."/>
            <person name="Qian L."/>
            <person name="Wei D."/>
            <person name="Dai S."/>
            <person name="Zhou R."/>
        </authorList>
    </citation>
    <scope>NUCLEOTIDE SEQUENCE [LARGE SCALE GENOMIC DNA]</scope>
    <source>
        <strain evidence="1">BV-YZ2020</strain>
    </source>
</reference>
<proteinExistence type="predicted"/>
<protein>
    <submittedName>
        <fullName evidence="1">Uncharacterized protein</fullName>
    </submittedName>
</protein>